<evidence type="ECO:0000256" key="6">
    <source>
        <dbReference type="ARBA" id="ARBA00023186"/>
    </source>
</evidence>
<reference evidence="13" key="1">
    <citation type="submission" date="2020-03" db="EMBL/GenBank/DDBJ databases">
        <title>Genome sequences of seven Enterobacteriaceae strains isolated from Canadian wastewater treatment facilities.</title>
        <authorList>
            <person name="Huang H."/>
            <person name="Chmara J.T."/>
            <person name="Duceppe M.-O."/>
        </authorList>
    </citation>
    <scope>NUCLEOTIDE SEQUENCE [LARGE SCALE GENOMIC DNA]</scope>
    <source>
        <strain evidence="13">Biosolid 3</strain>
    </source>
</reference>
<gene>
    <name evidence="12" type="ORF">G9399_27140</name>
</gene>
<feature type="domain" description="Pili assembly chaperone C-terminal" evidence="11">
    <location>
        <begin position="184"/>
        <end position="237"/>
    </location>
</feature>
<evidence type="ECO:0000256" key="8">
    <source>
        <dbReference type="RuleBase" id="RU003918"/>
    </source>
</evidence>
<feature type="signal peptide" evidence="9">
    <location>
        <begin position="1"/>
        <end position="21"/>
    </location>
</feature>
<feature type="chain" id="PRO_5042244189" evidence="9">
    <location>
        <begin position="22"/>
        <end position="250"/>
    </location>
</feature>
<evidence type="ECO:0000256" key="5">
    <source>
        <dbReference type="ARBA" id="ARBA00022764"/>
    </source>
</evidence>
<dbReference type="InterPro" id="IPR050643">
    <property type="entry name" value="Periplasmic_pilus_chap"/>
</dbReference>
<dbReference type="AlphaFoldDB" id="A0AAE7SRW6"/>
<dbReference type="InterPro" id="IPR018046">
    <property type="entry name" value="Pili_assmbl_chaperone_CS"/>
</dbReference>
<dbReference type="SUPFAM" id="SSF49354">
    <property type="entry name" value="PapD-like"/>
    <property type="match status" value="1"/>
</dbReference>
<dbReference type="Pfam" id="PF00345">
    <property type="entry name" value="PapD_N"/>
    <property type="match status" value="1"/>
</dbReference>
<dbReference type="InterPro" id="IPR008962">
    <property type="entry name" value="PapD-like_sf"/>
</dbReference>
<sequence length="250" mass="27670">MFWQKVPLWMTALFAVLPCHANEASSSGITLNQFRIIYPASAAKGITWSLTNNTNRPYLMQSWVRPMDVATGLPLAEDDTKKAKTAIPLMVTPPLERVEAGQSLTLRIRLTERTLPQDRESVFYLSVKGIPSVPDKNTQVGGQMVVAVVNNMKLFYRPEGLPEGGVVTASSQLRFSQRGDRLVVDNPTPFYINFSRVTVGGKPLPADALRKLVPPKGQQSYPLPRGTSDLVEWQVIDEDSQASPLQHQAL</sequence>
<comment type="subcellular location">
    <subcellularLocation>
        <location evidence="1 8">Periplasm</location>
    </subcellularLocation>
</comment>
<dbReference type="InterPro" id="IPR016147">
    <property type="entry name" value="Pili_assmbl_chaperone_N"/>
</dbReference>
<proteinExistence type="inferred from homology"/>
<dbReference type="Proteomes" id="UP000503464">
    <property type="component" value="Chromosome"/>
</dbReference>
<dbReference type="InterPro" id="IPR036316">
    <property type="entry name" value="Pili_assmbl_chap_C_dom_sf"/>
</dbReference>
<dbReference type="PANTHER" id="PTHR30251:SF2">
    <property type="entry name" value="FIMBRIAL CHAPERONE YADV-RELATED"/>
    <property type="match status" value="1"/>
</dbReference>
<evidence type="ECO:0000259" key="11">
    <source>
        <dbReference type="Pfam" id="PF02753"/>
    </source>
</evidence>
<dbReference type="InterPro" id="IPR016148">
    <property type="entry name" value="Pili_assmbl_chaperone_C"/>
</dbReference>
<evidence type="ECO:0000256" key="7">
    <source>
        <dbReference type="ARBA" id="ARBA00023319"/>
    </source>
</evidence>
<dbReference type="GO" id="GO:0030288">
    <property type="term" value="C:outer membrane-bounded periplasmic space"/>
    <property type="evidence" value="ECO:0007669"/>
    <property type="project" value="InterPro"/>
</dbReference>
<dbReference type="Pfam" id="PF02753">
    <property type="entry name" value="PapD_C"/>
    <property type="match status" value="1"/>
</dbReference>
<comment type="similarity">
    <text evidence="2 8">Belongs to the periplasmic pilus chaperone family.</text>
</comment>
<dbReference type="PROSITE" id="PS00635">
    <property type="entry name" value="PILI_CHAPERONE"/>
    <property type="match status" value="1"/>
</dbReference>
<dbReference type="InterPro" id="IPR013783">
    <property type="entry name" value="Ig-like_fold"/>
</dbReference>
<dbReference type="EMBL" id="CP054160">
    <property type="protein sequence ID" value="QXT42818.1"/>
    <property type="molecule type" value="Genomic_DNA"/>
</dbReference>
<evidence type="ECO:0000256" key="2">
    <source>
        <dbReference type="ARBA" id="ARBA00007399"/>
    </source>
</evidence>
<keyword evidence="5" id="KW-0574">Periplasm</keyword>
<organism evidence="12 13">
    <name type="scientific">Serratia fonticola</name>
    <dbReference type="NCBI Taxonomy" id="47917"/>
    <lineage>
        <taxon>Bacteria</taxon>
        <taxon>Pseudomonadati</taxon>
        <taxon>Pseudomonadota</taxon>
        <taxon>Gammaproteobacteria</taxon>
        <taxon>Enterobacterales</taxon>
        <taxon>Yersiniaceae</taxon>
        <taxon>Serratia</taxon>
    </lineage>
</organism>
<keyword evidence="3" id="KW-1029">Fimbrium biogenesis</keyword>
<evidence type="ECO:0000256" key="4">
    <source>
        <dbReference type="ARBA" id="ARBA00022729"/>
    </source>
</evidence>
<dbReference type="PRINTS" id="PR00969">
    <property type="entry name" value="CHAPERONPILI"/>
</dbReference>
<name>A0AAE7SRW6_SERFO</name>
<keyword evidence="7" id="KW-0393">Immunoglobulin domain</keyword>
<evidence type="ECO:0000256" key="9">
    <source>
        <dbReference type="SAM" id="SignalP"/>
    </source>
</evidence>
<evidence type="ECO:0000313" key="13">
    <source>
        <dbReference type="Proteomes" id="UP000503464"/>
    </source>
</evidence>
<dbReference type="Gene3D" id="2.60.40.10">
    <property type="entry name" value="Immunoglobulins"/>
    <property type="match status" value="2"/>
</dbReference>
<dbReference type="PANTHER" id="PTHR30251">
    <property type="entry name" value="PILUS ASSEMBLY CHAPERONE"/>
    <property type="match status" value="1"/>
</dbReference>
<keyword evidence="6 8" id="KW-0143">Chaperone</keyword>
<dbReference type="RefSeq" id="WP_196061633.1">
    <property type="nucleotide sequence ID" value="NZ_CP054160.3"/>
</dbReference>
<keyword evidence="4 9" id="KW-0732">Signal</keyword>
<dbReference type="SUPFAM" id="SSF49584">
    <property type="entry name" value="Periplasmic chaperone C-domain"/>
    <property type="match status" value="1"/>
</dbReference>
<protein>
    <submittedName>
        <fullName evidence="12">Molecular chaperone</fullName>
    </submittedName>
</protein>
<evidence type="ECO:0000256" key="1">
    <source>
        <dbReference type="ARBA" id="ARBA00004418"/>
    </source>
</evidence>
<accession>A0AAE7SRW6</accession>
<dbReference type="InterPro" id="IPR001829">
    <property type="entry name" value="Pili_assmbl_chaperone_bac"/>
</dbReference>
<evidence type="ECO:0000256" key="3">
    <source>
        <dbReference type="ARBA" id="ARBA00022558"/>
    </source>
</evidence>
<evidence type="ECO:0000313" key="12">
    <source>
        <dbReference type="EMBL" id="QXT42818.1"/>
    </source>
</evidence>
<evidence type="ECO:0000259" key="10">
    <source>
        <dbReference type="Pfam" id="PF00345"/>
    </source>
</evidence>
<dbReference type="GO" id="GO:0071555">
    <property type="term" value="P:cell wall organization"/>
    <property type="evidence" value="ECO:0007669"/>
    <property type="project" value="InterPro"/>
</dbReference>
<feature type="domain" description="Pili assembly chaperone N-terminal" evidence="10">
    <location>
        <begin position="28"/>
        <end position="161"/>
    </location>
</feature>